<feature type="region of interest" description="Disordered" evidence="1">
    <location>
        <begin position="189"/>
        <end position="210"/>
    </location>
</feature>
<keyword evidence="3" id="KW-1185">Reference proteome</keyword>
<proteinExistence type="predicted"/>
<name>A0A1W2DCL4_9PSEU</name>
<dbReference type="Proteomes" id="UP000192840">
    <property type="component" value="Unassembled WGS sequence"/>
</dbReference>
<sequence length="229" mass="24035">MISVQSSPIRAAPPDRRGPALRLRMKPAGALRGHIAGGWWPRSNDPATEFPALVSALGAWVGPVERISSDLDTWAAVARKAPVNGKAVRFEGFHWIAPKNAGKPKGATSAGRTSWNPAYRGDIEELADIGLIRSVSDSASPACAPSPSQCACRAILNPTVHGHDGAAPTCPKRMVAPIRDRLADSEVRTAAGAGGSVDSPATATHVGFTRPPQPRSVAVFAEELGYVRQ</sequence>
<gene>
    <name evidence="2" type="ORF">SAMN05660733_02831</name>
</gene>
<evidence type="ECO:0000313" key="2">
    <source>
        <dbReference type="EMBL" id="SMC94846.1"/>
    </source>
</evidence>
<dbReference type="AlphaFoldDB" id="A0A1W2DCL4"/>
<dbReference type="RefSeq" id="WP_144065332.1">
    <property type="nucleotide sequence ID" value="NZ_FWYC01000007.1"/>
</dbReference>
<organism evidence="2 3">
    <name type="scientific">Lentzea albidocapillata</name>
    <dbReference type="NCBI Taxonomy" id="40571"/>
    <lineage>
        <taxon>Bacteria</taxon>
        <taxon>Bacillati</taxon>
        <taxon>Actinomycetota</taxon>
        <taxon>Actinomycetes</taxon>
        <taxon>Pseudonocardiales</taxon>
        <taxon>Pseudonocardiaceae</taxon>
        <taxon>Lentzea</taxon>
    </lineage>
</organism>
<reference evidence="3" key="1">
    <citation type="submission" date="2017-04" db="EMBL/GenBank/DDBJ databases">
        <authorList>
            <person name="Varghese N."/>
            <person name="Submissions S."/>
        </authorList>
    </citation>
    <scope>NUCLEOTIDE SEQUENCE [LARGE SCALE GENOMIC DNA]</scope>
    <source>
        <strain evidence="3">DSM 44073</strain>
    </source>
</reference>
<accession>A0A1W2DCL4</accession>
<dbReference type="InterPro" id="IPR046036">
    <property type="entry name" value="DUF5994"/>
</dbReference>
<protein>
    <submittedName>
        <fullName evidence="2">Uncharacterized protein</fullName>
    </submittedName>
</protein>
<dbReference type="STRING" id="40571.SAMN05660733_02831"/>
<evidence type="ECO:0000256" key="1">
    <source>
        <dbReference type="SAM" id="MobiDB-lite"/>
    </source>
</evidence>
<dbReference type="Pfam" id="PF19457">
    <property type="entry name" value="DUF5994"/>
    <property type="match status" value="1"/>
</dbReference>
<dbReference type="EMBL" id="FWYC01000007">
    <property type="protein sequence ID" value="SMC94846.1"/>
    <property type="molecule type" value="Genomic_DNA"/>
</dbReference>
<dbReference type="OrthoDB" id="3785441at2"/>
<evidence type="ECO:0000313" key="3">
    <source>
        <dbReference type="Proteomes" id="UP000192840"/>
    </source>
</evidence>